<dbReference type="InterPro" id="IPR052210">
    <property type="entry name" value="LysM1-like"/>
</dbReference>
<keyword evidence="1" id="KW-0147">Chitin-binding</keyword>
<dbReference type="Pfam" id="PF01476">
    <property type="entry name" value="LysM"/>
    <property type="match status" value="1"/>
</dbReference>
<dbReference type="SUPFAM" id="SSF54106">
    <property type="entry name" value="LysM domain"/>
    <property type="match status" value="2"/>
</dbReference>
<dbReference type="OrthoDB" id="3643156at2759"/>
<dbReference type="PROSITE" id="PS51782">
    <property type="entry name" value="LYSM"/>
    <property type="match status" value="3"/>
</dbReference>
<accession>E9EJN2</accession>
<dbReference type="Proteomes" id="UP000002498">
    <property type="component" value="Unassembled WGS sequence"/>
</dbReference>
<organism evidence="7 8">
    <name type="scientific">Metarhizium robertsii (strain ARSEF 23 / ATCC MYA-3075)</name>
    <name type="common">Metarhizium anisopliae (strain ARSEF 23)</name>
    <dbReference type="NCBI Taxonomy" id="655844"/>
    <lineage>
        <taxon>Eukaryota</taxon>
        <taxon>Fungi</taxon>
        <taxon>Dikarya</taxon>
        <taxon>Ascomycota</taxon>
        <taxon>Pezizomycotina</taxon>
        <taxon>Sordariomycetes</taxon>
        <taxon>Hypocreomycetidae</taxon>
        <taxon>Hypocreales</taxon>
        <taxon>Clavicipitaceae</taxon>
        <taxon>Metarhizium</taxon>
    </lineage>
</organism>
<dbReference type="GO" id="GO:0008061">
    <property type="term" value="F:chitin binding"/>
    <property type="evidence" value="ECO:0007669"/>
    <property type="project" value="UniProtKB-KW"/>
</dbReference>
<feature type="domain" description="LysM" evidence="6">
    <location>
        <begin position="253"/>
        <end position="299"/>
    </location>
</feature>
<evidence type="ECO:0000313" key="7">
    <source>
        <dbReference type="EMBL" id="EFZ03356.2"/>
    </source>
</evidence>
<evidence type="ECO:0000256" key="1">
    <source>
        <dbReference type="ARBA" id="ARBA00022669"/>
    </source>
</evidence>
<evidence type="ECO:0000256" key="3">
    <source>
        <dbReference type="ARBA" id="ARBA00023026"/>
    </source>
</evidence>
<feature type="region of interest" description="Disordered" evidence="5">
    <location>
        <begin position="128"/>
        <end position="165"/>
    </location>
</feature>
<gene>
    <name evidence="7" type="ORF">MAA_00430</name>
</gene>
<comment type="caution">
    <text evidence="7">The sequence shown here is derived from an EMBL/GenBank/DDBJ whole genome shotgun (WGS) entry which is preliminary data.</text>
</comment>
<comment type="similarity">
    <text evidence="4">Belongs to the secreted LysM effector family.</text>
</comment>
<dbReference type="Gene3D" id="3.10.350.10">
    <property type="entry name" value="LysM domain"/>
    <property type="match status" value="2"/>
</dbReference>
<sequence>MQKAVEPSPHQGTSAELDEPDASTLAYSVLLMMVSAFALILLSCLAQQVLSGGANQPKYAYDPSTTKYCTFWYDNDDGSIACQDIPNQWFITDEQWIRWNPVIAASCGNFVIGKSYCIEASQEPISAPPATLKSTTSSSSSSTSLSSSTATKPNNGISTPTPTQPGMVDNCNKFYWVSLSERCQDIASKNGIPLTDFLNWNPKAGQQCGSLWADTYACVSVMGYKPQPTPSKPDNGVKTPSPTQPGIVDNCDRFYLVQAGDSCVTVAANAGISVADLLKWNPQAGSQCTGLWANAYACTGTIPAFRLRTRYHNDCTGAVYNDLSVNDGTCIRTDCSVASLDISPEGYCPDGQIQISYWEKPDCTGKWFGYGYANKGQCRRLWAEGWKFKALHLRCAKKEEDCVSRRTYNRSEAAASVLGMADLVSRSLVTRSAAFTTFFFLLASLPFTASSVVDLRPAIGFDLGQSYGTAVAHFSNGTVLKLAKVEGSQRYQAFLQSELQKQQEAWWYPSHAEIQREDLSRLLKQYMGIGGPDGAVILAEMLIALRTSSEAVLGAPLPATVVITAPYIIAWSYEETLQISYIKRAQKLAGLRTVKMESMTPVYLSEANTILAANRRMLCPDLFCNGPEWTNENFHRYDVVYLVSLTNHSLYTSFQISTCFFWPARSAQLGTIDPRFGLNQLEQASDQEMFWRELQDHLKSRVREYVKQPDNYRESFLVVVSGEAADNPKVVEAIRGIITDMQKDPAFRVVETGRAPRIELLISEDPTYAAAKGVAFGQRINMDSRYCDDWFEREKAMGGGRDEDSRDEL</sequence>
<feature type="domain" description="LysM" evidence="6">
    <location>
        <begin position="71"/>
        <end position="118"/>
    </location>
</feature>
<dbReference type="KEGG" id="maj:MAA_00430"/>
<dbReference type="PANTHER" id="PTHR34997">
    <property type="entry name" value="AM15"/>
    <property type="match status" value="1"/>
</dbReference>
<dbReference type="CDD" id="cd00118">
    <property type="entry name" value="LysM"/>
    <property type="match status" value="1"/>
</dbReference>
<dbReference type="InterPro" id="IPR018392">
    <property type="entry name" value="LysM"/>
</dbReference>
<dbReference type="GeneID" id="19254716"/>
<dbReference type="RefSeq" id="XP_007816619.2">
    <property type="nucleotide sequence ID" value="XM_007818428.2"/>
</dbReference>
<dbReference type="PANTHER" id="PTHR34997:SF2">
    <property type="entry name" value="LYSM DOMAIN-CONTAINING PROTEIN-RELATED"/>
    <property type="match status" value="1"/>
</dbReference>
<keyword evidence="8" id="KW-1185">Reference proteome</keyword>
<keyword evidence="2" id="KW-0732">Signal</keyword>
<protein>
    <submittedName>
        <fullName evidence="7">LysM domain protein</fullName>
    </submittedName>
</protein>
<dbReference type="InterPro" id="IPR036779">
    <property type="entry name" value="LysM_dom_sf"/>
</dbReference>
<evidence type="ECO:0000256" key="4">
    <source>
        <dbReference type="ARBA" id="ARBA00044955"/>
    </source>
</evidence>
<feature type="compositionally biased region" description="Low complexity" evidence="5">
    <location>
        <begin position="128"/>
        <end position="153"/>
    </location>
</feature>
<evidence type="ECO:0000256" key="2">
    <source>
        <dbReference type="ARBA" id="ARBA00022729"/>
    </source>
</evidence>
<keyword evidence="3" id="KW-0843">Virulence</keyword>
<reference evidence="7 8" key="2">
    <citation type="journal article" date="2014" name="Proc. Natl. Acad. Sci. U.S.A.">
        <title>Trajectory and genomic determinants of fungal-pathogen speciation and host adaptation.</title>
        <authorList>
            <person name="Hu X."/>
            <person name="Xiao G."/>
            <person name="Zheng P."/>
            <person name="Shang Y."/>
            <person name="Su Y."/>
            <person name="Zhang X."/>
            <person name="Liu X."/>
            <person name="Zhan S."/>
            <person name="St Leger R.J."/>
            <person name="Wang C."/>
        </authorList>
    </citation>
    <scope>GENOME REANNOTATION</scope>
    <source>
        <strain evidence="8">ARSEF 23 / ATCC MYA-3075</strain>
    </source>
</reference>
<evidence type="ECO:0000313" key="8">
    <source>
        <dbReference type="Proteomes" id="UP000002498"/>
    </source>
</evidence>
<proteinExistence type="inferred from homology"/>
<dbReference type="HOGENOM" id="CLU_018732_0_0_1"/>
<reference evidence="7 8" key="1">
    <citation type="journal article" date="2011" name="PLoS Genet.">
        <title>Genome sequencing and comparative transcriptomics of the model entomopathogenic fungi Metarhizium anisopliae and M. acridum.</title>
        <authorList>
            <person name="Gao Q."/>
            <person name="Jin K."/>
            <person name="Ying S.H."/>
            <person name="Zhang Y."/>
            <person name="Xiao G."/>
            <person name="Shang Y."/>
            <person name="Duan Z."/>
            <person name="Hu X."/>
            <person name="Xie X.Q."/>
            <person name="Zhou G."/>
            <person name="Peng G."/>
            <person name="Luo Z."/>
            <person name="Huang W."/>
            <person name="Wang B."/>
            <person name="Fang W."/>
            <person name="Wang S."/>
            <person name="Zhong Y."/>
            <person name="Ma L.J."/>
            <person name="St Leger R.J."/>
            <person name="Zhao G.P."/>
            <person name="Pei Y."/>
            <person name="Feng M.G."/>
            <person name="Xia Y."/>
            <person name="Wang C."/>
        </authorList>
    </citation>
    <scope>NUCLEOTIDE SEQUENCE [LARGE SCALE GENOMIC DNA]</scope>
    <source>
        <strain evidence="8">ARSEF 23 / ATCC MYA-3075</strain>
    </source>
</reference>
<dbReference type="SMART" id="SM00257">
    <property type="entry name" value="LysM"/>
    <property type="match status" value="2"/>
</dbReference>
<dbReference type="EMBL" id="ADNJ02000003">
    <property type="protein sequence ID" value="EFZ03356.2"/>
    <property type="molecule type" value="Genomic_DNA"/>
</dbReference>
<feature type="domain" description="LysM" evidence="6">
    <location>
        <begin position="173"/>
        <end position="219"/>
    </location>
</feature>
<evidence type="ECO:0000259" key="6">
    <source>
        <dbReference type="PROSITE" id="PS51782"/>
    </source>
</evidence>
<name>E9EJN2_METRA</name>
<evidence type="ECO:0000256" key="5">
    <source>
        <dbReference type="SAM" id="MobiDB-lite"/>
    </source>
</evidence>
<dbReference type="AlphaFoldDB" id="E9EJN2"/>